<dbReference type="AlphaFoldDB" id="A0A6P0HP50"/>
<dbReference type="InterPro" id="IPR016164">
    <property type="entry name" value="FAD-linked_Oxase-like_C"/>
</dbReference>
<dbReference type="InterPro" id="IPR006094">
    <property type="entry name" value="Oxid_FAD_bind_N"/>
</dbReference>
<keyword evidence="2" id="KW-0285">Flavoprotein</keyword>
<feature type="domain" description="FAD-binding PCMH-type" evidence="5">
    <location>
        <begin position="35"/>
        <end position="213"/>
    </location>
</feature>
<dbReference type="Proteomes" id="UP000468687">
    <property type="component" value="Unassembled WGS sequence"/>
</dbReference>
<name>A0A6P0HP50_9ACTN</name>
<gene>
    <name evidence="6" type="ORF">G3T38_19665</name>
</gene>
<dbReference type="PROSITE" id="PS51387">
    <property type="entry name" value="FAD_PCMH"/>
    <property type="match status" value="1"/>
</dbReference>
<dbReference type="PANTHER" id="PTHR42934:SF2">
    <property type="entry name" value="GLYCOLATE OXIDASE SUBUNIT GLCD"/>
    <property type="match status" value="1"/>
</dbReference>
<proteinExistence type="predicted"/>
<dbReference type="SUPFAM" id="SSF55103">
    <property type="entry name" value="FAD-linked oxidases, C-terminal domain"/>
    <property type="match status" value="1"/>
</dbReference>
<evidence type="ECO:0000256" key="2">
    <source>
        <dbReference type="ARBA" id="ARBA00022630"/>
    </source>
</evidence>
<evidence type="ECO:0000256" key="1">
    <source>
        <dbReference type="ARBA" id="ARBA00001974"/>
    </source>
</evidence>
<dbReference type="InterPro" id="IPR016171">
    <property type="entry name" value="Vanillyl_alc_oxidase_C-sub2"/>
</dbReference>
<evidence type="ECO:0000313" key="7">
    <source>
        <dbReference type="Proteomes" id="UP000468687"/>
    </source>
</evidence>
<dbReference type="InterPro" id="IPR016169">
    <property type="entry name" value="FAD-bd_PCMH_sub2"/>
</dbReference>
<dbReference type="SUPFAM" id="SSF56176">
    <property type="entry name" value="FAD-binding/transporter-associated domain-like"/>
    <property type="match status" value="1"/>
</dbReference>
<dbReference type="Pfam" id="PF02913">
    <property type="entry name" value="FAD-oxidase_C"/>
    <property type="match status" value="1"/>
</dbReference>
<evidence type="ECO:0000313" key="6">
    <source>
        <dbReference type="EMBL" id="NEN80472.1"/>
    </source>
</evidence>
<dbReference type="InterPro" id="IPR004113">
    <property type="entry name" value="FAD-bd_oxidored_4_C"/>
</dbReference>
<accession>A0A6P0HP50</accession>
<evidence type="ECO:0000256" key="4">
    <source>
        <dbReference type="ARBA" id="ARBA00023002"/>
    </source>
</evidence>
<keyword evidence="7" id="KW-1185">Reference proteome</keyword>
<reference evidence="6 7" key="1">
    <citation type="journal article" date="2014" name="Int. J. Syst. Evol. Microbiol.">
        <title>Nocardioides zeae sp. nov., isolated from the stem of Zea mays.</title>
        <authorList>
            <person name="Glaeser S.P."/>
            <person name="McInroy J.A."/>
            <person name="Busse H.J."/>
            <person name="Kampfer P."/>
        </authorList>
    </citation>
    <scope>NUCLEOTIDE SEQUENCE [LARGE SCALE GENOMIC DNA]</scope>
    <source>
        <strain evidence="6 7">JCM 30728</strain>
    </source>
</reference>
<evidence type="ECO:0000256" key="3">
    <source>
        <dbReference type="ARBA" id="ARBA00022827"/>
    </source>
</evidence>
<dbReference type="PANTHER" id="PTHR42934">
    <property type="entry name" value="GLYCOLATE OXIDASE SUBUNIT GLCD"/>
    <property type="match status" value="1"/>
</dbReference>
<sequence length="458" mass="46511">MTAALRAEVLARFPGARADDDALARARTDRSGTPGSADPLAVVRAGSVDEVRAVLAWAHEQRVPVVPRGAGTGLAGGAVADGALVLDVSGMRRIVHVDPVEEVAVVEPGVLTADLDAAAAEHGLMYAPDPASAAISTIGGNIATNAGGMRCVKHGVTRDAVLGLEVVLADGRLLRTGRATAKGVVGYDLTALLVGSEGTLGVVVGATLRLRPRPHVGGTVLATYPDVETAARACSRVGAARLRPSLLELIDAATLAAVADHTGTTALASAGAAVVAQTDGADAPTAAAELTRIVEVLRDGADTLEQDDDPARADELLTARRLALPAVEARGHALIEDICVPRARLAEAVRGIERIAAETGVPIYTFAHAGDGNLHPIVSWPRDAGASGAQRPAAVDDAAGRIFELAVALGGTLSGEHGVGTLKRAYLGLELDADALAVQRAVKAALDPRGILNPGKAI</sequence>
<dbReference type="FunFam" id="1.10.45.10:FF:000001">
    <property type="entry name" value="D-lactate dehydrogenase mitochondrial"/>
    <property type="match status" value="1"/>
</dbReference>
<dbReference type="Gene3D" id="3.30.70.2740">
    <property type="match status" value="1"/>
</dbReference>
<dbReference type="InterPro" id="IPR051914">
    <property type="entry name" value="FAD-linked_OxidoTrans_Type4"/>
</dbReference>
<keyword evidence="3" id="KW-0274">FAD</keyword>
<comment type="cofactor">
    <cofactor evidence="1">
        <name>FAD</name>
        <dbReference type="ChEBI" id="CHEBI:57692"/>
    </cofactor>
</comment>
<dbReference type="RefSeq" id="WP_163774382.1">
    <property type="nucleotide sequence ID" value="NZ_JAAGXA010000021.1"/>
</dbReference>
<organism evidence="6 7">
    <name type="scientific">Nocardioides zeae</name>
    <dbReference type="NCBI Taxonomy" id="1457234"/>
    <lineage>
        <taxon>Bacteria</taxon>
        <taxon>Bacillati</taxon>
        <taxon>Actinomycetota</taxon>
        <taxon>Actinomycetes</taxon>
        <taxon>Propionibacteriales</taxon>
        <taxon>Nocardioidaceae</taxon>
        <taxon>Nocardioides</taxon>
    </lineage>
</organism>
<dbReference type="Gene3D" id="1.10.45.10">
    <property type="entry name" value="Vanillyl-alcohol Oxidase, Chain A, domain 4"/>
    <property type="match status" value="1"/>
</dbReference>
<evidence type="ECO:0000259" key="5">
    <source>
        <dbReference type="PROSITE" id="PS51387"/>
    </source>
</evidence>
<dbReference type="GO" id="GO:0016491">
    <property type="term" value="F:oxidoreductase activity"/>
    <property type="evidence" value="ECO:0007669"/>
    <property type="project" value="UniProtKB-KW"/>
</dbReference>
<dbReference type="InterPro" id="IPR036318">
    <property type="entry name" value="FAD-bd_PCMH-like_sf"/>
</dbReference>
<dbReference type="Pfam" id="PF01565">
    <property type="entry name" value="FAD_binding_4"/>
    <property type="match status" value="1"/>
</dbReference>
<comment type="caution">
    <text evidence="6">The sequence shown here is derived from an EMBL/GenBank/DDBJ whole genome shotgun (WGS) entry which is preliminary data.</text>
</comment>
<dbReference type="GO" id="GO:0071949">
    <property type="term" value="F:FAD binding"/>
    <property type="evidence" value="ECO:0007669"/>
    <property type="project" value="InterPro"/>
</dbReference>
<dbReference type="EMBL" id="JAAGXA010000021">
    <property type="protein sequence ID" value="NEN80472.1"/>
    <property type="molecule type" value="Genomic_DNA"/>
</dbReference>
<dbReference type="InterPro" id="IPR016166">
    <property type="entry name" value="FAD-bd_PCMH"/>
</dbReference>
<dbReference type="Gene3D" id="3.30.465.10">
    <property type="match status" value="1"/>
</dbReference>
<protein>
    <submittedName>
        <fullName evidence="6">FAD-binding protein</fullName>
    </submittedName>
</protein>
<keyword evidence="4" id="KW-0560">Oxidoreductase</keyword>